<dbReference type="GO" id="GO:0008408">
    <property type="term" value="F:3'-5' exonuclease activity"/>
    <property type="evidence" value="ECO:0007669"/>
    <property type="project" value="InterPro"/>
</dbReference>
<dbReference type="Gene3D" id="3.20.20.140">
    <property type="entry name" value="Metal-dependent hydrolases"/>
    <property type="match status" value="1"/>
</dbReference>
<evidence type="ECO:0000256" key="5">
    <source>
        <dbReference type="ARBA" id="ARBA00022705"/>
    </source>
</evidence>
<evidence type="ECO:0000259" key="10">
    <source>
        <dbReference type="Pfam" id="PF07733"/>
    </source>
</evidence>
<feature type="domain" description="PHP" evidence="8">
    <location>
        <begin position="10"/>
        <end position="173"/>
    </location>
</feature>
<comment type="catalytic activity">
    <reaction evidence="7">
        <text>DNA(n) + a 2'-deoxyribonucleoside 5'-triphosphate = DNA(n+1) + diphosphate</text>
        <dbReference type="Rhea" id="RHEA:22508"/>
        <dbReference type="Rhea" id="RHEA-COMP:17339"/>
        <dbReference type="Rhea" id="RHEA-COMP:17340"/>
        <dbReference type="ChEBI" id="CHEBI:33019"/>
        <dbReference type="ChEBI" id="CHEBI:61560"/>
        <dbReference type="ChEBI" id="CHEBI:173112"/>
        <dbReference type="EC" id="2.7.7.7"/>
    </reaction>
</comment>
<evidence type="ECO:0000256" key="7">
    <source>
        <dbReference type="ARBA" id="ARBA00049244"/>
    </source>
</evidence>
<proteinExistence type="predicted"/>
<dbReference type="Pfam" id="PF02811">
    <property type="entry name" value="PHP"/>
    <property type="match status" value="1"/>
</dbReference>
<evidence type="ECO:0000313" key="14">
    <source>
        <dbReference type="Proteomes" id="UP000472580"/>
    </source>
</evidence>
<sequence length="1121" mass="125786">MFMNCRIGIKSDFSIGRSLLTIEKIVKNAVEAKYDGVVVTDDMTISAMPFLSNALKDKGIKMVFGVTLFVYEDATYRPPRKSSGEIAKENQMYTLKVYAKGEKGIKSIFKLLTLANTSSHFYYNPRTQLSEVLELEDVVISTGDFFNLFSYEKYEEVLVALINKFGKENVFLEHVLTDNPLFERTNVRAIQCWQKYHCPVLGTLPALYESDKQLDSLNVYQAVYKNMPITAEKCVMLNVQKIGEYSFKIDNARLTSDVLEPLVRIYLTEGEISEYISQCMDKSAEKLFSDCEYEFQKKAPCLPKLADNEFAEVVRQCKEGWKKRFTKPVLGYLPPKEKLPEYVERLKYELSVLQKMNFSGYFLVVSDMVRWSKSQGIVVGPGRGSCGGSLVAYLMGITEVDPIRFNLFFERFINPERHDLPDADLDYQSTRRQEVIDYLQEKYGKDCVAGISNYGTLGSASAIRDVGRIFGLPLNKLEVSKLVPKEHGFSSTLEECVETVPEIKEFAKENPKLWSHSLALQNVKRSLGRHAAGTIVAGEPLKNRAVVETRSGSAVVNWDKRIVEDMGLIKMDILGLSTLDTLQIALNYIKERHGREINLLDISLDDEATLDAFGRGETTGVFQFESPGMKNLLKNLATSSRLTFEDITTATALYRPGPMDSGLLDDFVRIKKGYKTIFYDHPNMERALKETCGVMVYQEQVMQVARDLAGFTMGEADLLRRAMGKKQLDKMKLIKEKFIKGANTVSGMSEDQAEEIFNKIEKFASYGFNKSHSVEYSIISYWSCFLRTHFPAEYFAASLSIIDDDKYESVVKDAGEAGIEILPPQINHSSDRFEVLNKHQILAPFSSVKFISGNIAKKIVALRKKNGPFKSVEEFKRYAAMTGSGVNKRAVTNLELVGSFCEIDSSLPPVDDPSRIKDQKDLMGGLIQRVVKCNRTTTLDTDLRAQLRDTIKLTATCKDCDLCSKKHCAPSIGGTDIKYMVVCDCPNWEEEKKGKMMTGKGGKIIFQALTSAGMSLENGYFTSLVKAKKEDKFLSAEQIAHCSKYLDKEIELIKPSVIIALGSASIRKFVPSVKGAEADGQSFYVNGTTVVGGINPAQIYFDGNKIDNLISTFKSAKEVLS</sequence>
<dbReference type="Gene3D" id="1.10.10.1600">
    <property type="entry name" value="Bacterial DNA polymerase III alpha subunit, thumb domain"/>
    <property type="match status" value="1"/>
</dbReference>
<dbReference type="InterPro" id="IPR010994">
    <property type="entry name" value="RuvA_2-like"/>
</dbReference>
<dbReference type="InterPro" id="IPR004805">
    <property type="entry name" value="DnaE2/DnaE/PolC"/>
</dbReference>
<evidence type="ECO:0000256" key="4">
    <source>
        <dbReference type="ARBA" id="ARBA00022695"/>
    </source>
</evidence>
<dbReference type="PANTHER" id="PTHR32294">
    <property type="entry name" value="DNA POLYMERASE III SUBUNIT ALPHA"/>
    <property type="match status" value="1"/>
</dbReference>
<dbReference type="Proteomes" id="UP000472580">
    <property type="component" value="Unassembled WGS sequence"/>
</dbReference>
<dbReference type="SUPFAM" id="SSF47781">
    <property type="entry name" value="RuvA domain 2-like"/>
    <property type="match status" value="1"/>
</dbReference>
<evidence type="ECO:0000259" key="9">
    <source>
        <dbReference type="Pfam" id="PF03167"/>
    </source>
</evidence>
<dbReference type="InterPro" id="IPR036895">
    <property type="entry name" value="Uracil-DNA_glycosylase-like_sf"/>
</dbReference>
<keyword evidence="14" id="KW-1185">Reference proteome</keyword>
<dbReference type="Gene3D" id="3.40.470.10">
    <property type="entry name" value="Uracil-DNA glycosylase-like domain"/>
    <property type="match status" value="1"/>
</dbReference>
<evidence type="ECO:0000256" key="1">
    <source>
        <dbReference type="ARBA" id="ARBA00012417"/>
    </source>
</evidence>
<comment type="caution">
    <text evidence="13">The sequence shown here is derived from an EMBL/GenBank/DDBJ whole genome shotgun (WGS) entry which is preliminary data.</text>
</comment>
<evidence type="ECO:0000259" key="8">
    <source>
        <dbReference type="Pfam" id="PF02811"/>
    </source>
</evidence>
<evidence type="ECO:0000313" key="13">
    <source>
        <dbReference type="EMBL" id="MVX56813.1"/>
    </source>
</evidence>
<dbReference type="InterPro" id="IPR040982">
    <property type="entry name" value="DNA_pol3_finger"/>
</dbReference>
<evidence type="ECO:0000259" key="12">
    <source>
        <dbReference type="Pfam" id="PF17657"/>
    </source>
</evidence>
<dbReference type="EC" id="2.7.7.7" evidence="1"/>
<dbReference type="Pfam" id="PF03167">
    <property type="entry name" value="UDG"/>
    <property type="match status" value="1"/>
</dbReference>
<keyword evidence="4 13" id="KW-0548">Nucleotidyltransferase</keyword>
<dbReference type="InterPro" id="IPR005122">
    <property type="entry name" value="Uracil-DNA_glycosylase-like"/>
</dbReference>
<dbReference type="GO" id="GO:0003887">
    <property type="term" value="F:DNA-directed DNA polymerase activity"/>
    <property type="evidence" value="ECO:0007669"/>
    <property type="project" value="UniProtKB-KW"/>
</dbReference>
<dbReference type="OrthoDB" id="9803237at2"/>
<name>A0A6L6YJB8_9BURK</name>
<dbReference type="InterPro" id="IPR004013">
    <property type="entry name" value="PHP_dom"/>
</dbReference>
<evidence type="ECO:0000256" key="6">
    <source>
        <dbReference type="ARBA" id="ARBA00022932"/>
    </source>
</evidence>
<dbReference type="Pfam" id="PF14579">
    <property type="entry name" value="HHH_6"/>
    <property type="match status" value="1"/>
</dbReference>
<dbReference type="InterPro" id="IPR041931">
    <property type="entry name" value="DNA_pol3_alpha_thumb_dom"/>
</dbReference>
<feature type="domain" description="DNA polymerase III alpha subunit finger" evidence="12">
    <location>
        <begin position="578"/>
        <end position="743"/>
    </location>
</feature>
<keyword evidence="5" id="KW-0235">DNA replication</keyword>
<feature type="domain" description="DNA polymerase helix-hairpin-helix motif" evidence="11">
    <location>
        <begin position="818"/>
        <end position="903"/>
    </location>
</feature>
<keyword evidence="6" id="KW-0239">DNA-directed DNA polymerase</keyword>
<dbReference type="InterPro" id="IPR029460">
    <property type="entry name" value="DNAPol_HHH"/>
</dbReference>
<accession>A0A6L6YJB8</accession>
<dbReference type="Gene3D" id="1.10.150.870">
    <property type="match status" value="1"/>
</dbReference>
<evidence type="ECO:0000259" key="11">
    <source>
        <dbReference type="Pfam" id="PF14579"/>
    </source>
</evidence>
<evidence type="ECO:0000256" key="2">
    <source>
        <dbReference type="ARBA" id="ARBA00019114"/>
    </source>
</evidence>
<dbReference type="Pfam" id="PF07733">
    <property type="entry name" value="DNA_pol3_alpha"/>
    <property type="match status" value="1"/>
</dbReference>
<dbReference type="PANTHER" id="PTHR32294:SF0">
    <property type="entry name" value="DNA POLYMERASE III SUBUNIT ALPHA"/>
    <property type="match status" value="1"/>
</dbReference>
<dbReference type="Pfam" id="PF17657">
    <property type="entry name" value="DNA_pol3_finger"/>
    <property type="match status" value="1"/>
</dbReference>
<feature type="domain" description="Uracil-DNA glycosylase-like" evidence="9">
    <location>
        <begin position="972"/>
        <end position="1074"/>
    </location>
</feature>
<dbReference type="NCBIfam" id="TIGR00594">
    <property type="entry name" value="polc"/>
    <property type="match status" value="1"/>
</dbReference>
<dbReference type="SUPFAM" id="SSF52141">
    <property type="entry name" value="Uracil-DNA glycosylase-like"/>
    <property type="match status" value="1"/>
</dbReference>
<dbReference type="EMBL" id="WSRP01000016">
    <property type="protein sequence ID" value="MVX56813.1"/>
    <property type="molecule type" value="Genomic_DNA"/>
</dbReference>
<dbReference type="GO" id="GO:0006260">
    <property type="term" value="P:DNA replication"/>
    <property type="evidence" value="ECO:0007669"/>
    <property type="project" value="UniProtKB-KW"/>
</dbReference>
<dbReference type="InterPro" id="IPR011708">
    <property type="entry name" value="DNA_pol3_alpha_NTPase_dom"/>
</dbReference>
<gene>
    <name evidence="13" type="primary">dnaE</name>
    <name evidence="13" type="ORF">E5987_06265</name>
</gene>
<feature type="domain" description="Bacterial DNA polymerase III alpha subunit NTPase" evidence="10">
    <location>
        <begin position="313"/>
        <end position="575"/>
    </location>
</feature>
<protein>
    <recommendedName>
        <fullName evidence="2">DNA polymerase III subunit alpha</fullName>
        <ecNumber evidence="1">2.7.7.7</ecNumber>
    </recommendedName>
</protein>
<organism evidence="13 14">
    <name type="scientific">Parasutterella muris</name>
    <dbReference type="NCBI Taxonomy" id="2565572"/>
    <lineage>
        <taxon>Bacteria</taxon>
        <taxon>Pseudomonadati</taxon>
        <taxon>Pseudomonadota</taxon>
        <taxon>Betaproteobacteria</taxon>
        <taxon>Burkholderiales</taxon>
        <taxon>Sutterellaceae</taxon>
        <taxon>Parasutterella</taxon>
    </lineage>
</organism>
<reference evidence="13 14" key="1">
    <citation type="submission" date="2019-12" db="EMBL/GenBank/DDBJ databases">
        <title>Microbes associate with the intestines of laboratory mice.</title>
        <authorList>
            <person name="Navarre W."/>
            <person name="Wong E."/>
        </authorList>
    </citation>
    <scope>NUCLEOTIDE SEQUENCE [LARGE SCALE GENOMIC DNA]</scope>
    <source>
        <strain evidence="13 14">NM82_D38</strain>
    </source>
</reference>
<evidence type="ECO:0000256" key="3">
    <source>
        <dbReference type="ARBA" id="ARBA00022679"/>
    </source>
</evidence>
<dbReference type="AlphaFoldDB" id="A0A6L6YJB8"/>
<keyword evidence="3 13" id="KW-0808">Transferase</keyword>